<sequence length="103" mass="11714">MGGPRYVYKKRDEQDEAAAAVAVAAEEEAAGEEGEETQQGPRRNIPWNRRSRWTIIPCGPLQEQRARSSSRRRRDRKTEKQNDNALKLVIGGQRPQSLRGSRV</sequence>
<evidence type="ECO:0000256" key="1">
    <source>
        <dbReference type="SAM" id="MobiDB-lite"/>
    </source>
</evidence>
<organism evidence="2 3">
    <name type="scientific">Trichophyton tonsurans (strain CBS 112818)</name>
    <name type="common">Scalp ringworm fungus</name>
    <dbReference type="NCBI Taxonomy" id="647933"/>
    <lineage>
        <taxon>Eukaryota</taxon>
        <taxon>Fungi</taxon>
        <taxon>Dikarya</taxon>
        <taxon>Ascomycota</taxon>
        <taxon>Pezizomycotina</taxon>
        <taxon>Eurotiomycetes</taxon>
        <taxon>Eurotiomycetidae</taxon>
        <taxon>Onygenales</taxon>
        <taxon>Arthrodermataceae</taxon>
        <taxon>Trichophyton</taxon>
    </lineage>
</organism>
<feature type="region of interest" description="Disordered" evidence="1">
    <location>
        <begin position="1"/>
        <end position="103"/>
    </location>
</feature>
<feature type="compositionally biased region" description="Polar residues" evidence="1">
    <location>
        <begin position="94"/>
        <end position="103"/>
    </location>
</feature>
<dbReference type="AlphaFoldDB" id="F2RU10"/>
<evidence type="ECO:0000313" key="2">
    <source>
        <dbReference type="EMBL" id="EGD94809.1"/>
    </source>
</evidence>
<keyword evidence="3" id="KW-1185">Reference proteome</keyword>
<proteinExistence type="predicted"/>
<name>F2RU10_TRIT1</name>
<accession>F2RU10</accession>
<reference evidence="3" key="1">
    <citation type="journal article" date="2012" name="MBio">
        <title>Comparative genome analysis of Trichophyton rubrum and related dermatophytes reveals candidate genes involved in infection.</title>
        <authorList>
            <person name="Martinez D.A."/>
            <person name="Oliver B.G."/>
            <person name="Graeser Y."/>
            <person name="Goldberg J.M."/>
            <person name="Li W."/>
            <person name="Martinez-Rossi N.M."/>
            <person name="Monod M."/>
            <person name="Shelest E."/>
            <person name="Barton R.C."/>
            <person name="Birch E."/>
            <person name="Brakhage A.A."/>
            <person name="Chen Z."/>
            <person name="Gurr S.J."/>
            <person name="Heiman D."/>
            <person name="Heitman J."/>
            <person name="Kosti I."/>
            <person name="Rossi A."/>
            <person name="Saif S."/>
            <person name="Samalova M."/>
            <person name="Saunders C.W."/>
            <person name="Shea T."/>
            <person name="Summerbell R.C."/>
            <person name="Xu J."/>
            <person name="Young S."/>
            <person name="Zeng Q."/>
            <person name="Birren B.W."/>
            <person name="Cuomo C.A."/>
            <person name="White T.C."/>
        </authorList>
    </citation>
    <scope>NUCLEOTIDE SEQUENCE [LARGE SCALE GENOMIC DNA]</scope>
    <source>
        <strain evidence="3">CBS 112818</strain>
    </source>
</reference>
<feature type="compositionally biased region" description="Acidic residues" evidence="1">
    <location>
        <begin position="25"/>
        <end position="36"/>
    </location>
</feature>
<evidence type="ECO:0000313" key="3">
    <source>
        <dbReference type="Proteomes" id="UP000009172"/>
    </source>
</evidence>
<dbReference type="EMBL" id="GG698484">
    <property type="protein sequence ID" value="EGD94809.1"/>
    <property type="molecule type" value="Genomic_DNA"/>
</dbReference>
<gene>
    <name evidence="2" type="ORF">TESG_08350</name>
</gene>
<dbReference type="HOGENOM" id="CLU_2265668_0_0_1"/>
<dbReference type="Proteomes" id="UP000009172">
    <property type="component" value="Unassembled WGS sequence"/>
</dbReference>
<protein>
    <submittedName>
        <fullName evidence="2">Uncharacterized protein</fullName>
    </submittedName>
</protein>